<dbReference type="Proteomes" id="UP000430843">
    <property type="component" value="Unassembled WGS sequence"/>
</dbReference>
<dbReference type="EC" id="3.2.1.17" evidence="6"/>
<proteinExistence type="inferred from homology"/>
<dbReference type="InterPro" id="IPR023346">
    <property type="entry name" value="Lysozyme-like_dom_sf"/>
</dbReference>
<dbReference type="RefSeq" id="WP_151678648.1">
    <property type="nucleotide sequence ID" value="NZ_WBWA01000028.1"/>
</dbReference>
<comment type="catalytic activity">
    <reaction evidence="1 6">
        <text>Hydrolysis of (1-&gt;4)-beta-linkages between N-acetylmuramic acid and N-acetyl-D-glucosamine residues in a peptidoglycan and between N-acetyl-D-glucosamine residues in chitodextrins.</text>
        <dbReference type="EC" id="3.2.1.17"/>
    </reaction>
</comment>
<dbReference type="InterPro" id="IPR051018">
    <property type="entry name" value="Bacteriophage_GH24"/>
</dbReference>
<dbReference type="AlphaFoldDB" id="A0A7X6FRT1"/>
<dbReference type="GO" id="GO:0009253">
    <property type="term" value="P:peptidoglycan catabolic process"/>
    <property type="evidence" value="ECO:0007669"/>
    <property type="project" value="InterPro"/>
</dbReference>
<dbReference type="PANTHER" id="PTHR38107:SF3">
    <property type="entry name" value="LYSOZYME RRRD-RELATED"/>
    <property type="match status" value="1"/>
</dbReference>
<dbReference type="GO" id="GO:0016998">
    <property type="term" value="P:cell wall macromolecule catabolic process"/>
    <property type="evidence" value="ECO:0007669"/>
    <property type="project" value="InterPro"/>
</dbReference>
<evidence type="ECO:0000313" key="9">
    <source>
        <dbReference type="Proteomes" id="UP000430843"/>
    </source>
</evidence>
<comment type="similarity">
    <text evidence="6">Belongs to the glycosyl hydrolase 24 family.</text>
</comment>
<dbReference type="SUPFAM" id="SSF53955">
    <property type="entry name" value="Lysozyme-like"/>
    <property type="match status" value="1"/>
</dbReference>
<organism evidence="8 10">
    <name type="scientific">Brucella tritici</name>
    <dbReference type="NCBI Taxonomy" id="94626"/>
    <lineage>
        <taxon>Bacteria</taxon>
        <taxon>Pseudomonadati</taxon>
        <taxon>Pseudomonadota</taxon>
        <taxon>Alphaproteobacteria</taxon>
        <taxon>Hyphomicrobiales</taxon>
        <taxon>Brucellaceae</taxon>
        <taxon>Brucella/Ochrobactrum group</taxon>
        <taxon>Brucella</taxon>
    </lineage>
</organism>
<evidence type="ECO:0000256" key="2">
    <source>
        <dbReference type="ARBA" id="ARBA00022529"/>
    </source>
</evidence>
<keyword evidence="3 6" id="KW-0081">Bacteriolytic enzyme</keyword>
<accession>A0A7X6FRT1</accession>
<dbReference type="GO" id="GO:0042742">
    <property type="term" value="P:defense response to bacterium"/>
    <property type="evidence" value="ECO:0007669"/>
    <property type="project" value="UniProtKB-KW"/>
</dbReference>
<evidence type="ECO:0000256" key="3">
    <source>
        <dbReference type="ARBA" id="ARBA00022638"/>
    </source>
</evidence>
<keyword evidence="4 6" id="KW-0378">Hydrolase</keyword>
<dbReference type="CDD" id="cd16900">
    <property type="entry name" value="endolysin_R21-like"/>
    <property type="match status" value="1"/>
</dbReference>
<evidence type="ECO:0000256" key="6">
    <source>
        <dbReference type="RuleBase" id="RU003788"/>
    </source>
</evidence>
<dbReference type="InterPro" id="IPR002196">
    <property type="entry name" value="Glyco_hydro_24"/>
</dbReference>
<protein>
    <recommendedName>
        <fullName evidence="6">Lysozyme</fullName>
        <ecNumber evidence="6">3.2.1.17</ecNumber>
    </recommendedName>
</protein>
<dbReference type="EMBL" id="WBWA01000028">
    <property type="protein sequence ID" value="KAB2662746.1"/>
    <property type="molecule type" value="Genomic_DNA"/>
</dbReference>
<evidence type="ECO:0000256" key="5">
    <source>
        <dbReference type="ARBA" id="ARBA00023295"/>
    </source>
</evidence>
<evidence type="ECO:0000313" key="7">
    <source>
        <dbReference type="EMBL" id="KAB2662746.1"/>
    </source>
</evidence>
<comment type="caution">
    <text evidence="8">The sequence shown here is derived from an EMBL/GenBank/DDBJ whole genome shotgun (WGS) entry which is preliminary data.</text>
</comment>
<name>A0A7X6FRT1_9HYPH</name>
<keyword evidence="5 6" id="KW-0326">Glycosidase</keyword>
<dbReference type="GO" id="GO:0003796">
    <property type="term" value="F:lysozyme activity"/>
    <property type="evidence" value="ECO:0007669"/>
    <property type="project" value="UniProtKB-EC"/>
</dbReference>
<evidence type="ECO:0000313" key="8">
    <source>
        <dbReference type="EMBL" id="NKW09133.1"/>
    </source>
</evidence>
<evidence type="ECO:0000256" key="1">
    <source>
        <dbReference type="ARBA" id="ARBA00000632"/>
    </source>
</evidence>
<keyword evidence="9" id="KW-1185">Reference proteome</keyword>
<dbReference type="HAMAP" id="MF_04110">
    <property type="entry name" value="ENDOLYSIN_T4"/>
    <property type="match status" value="1"/>
</dbReference>
<reference evidence="8 10" key="2">
    <citation type="submission" date="2020-04" db="EMBL/GenBank/DDBJ databases">
        <title>Whole genome sequencing of clinical and environmental type strains of Ochrobactrum.</title>
        <authorList>
            <person name="Dharne M."/>
        </authorList>
    </citation>
    <scope>NUCLEOTIDE SEQUENCE [LARGE SCALE GENOMIC DNA]</scope>
    <source>
        <strain evidence="8 10">DSM 13340</strain>
    </source>
</reference>
<keyword evidence="2 6" id="KW-0929">Antimicrobial</keyword>
<dbReference type="PANTHER" id="PTHR38107">
    <property type="match status" value="1"/>
</dbReference>
<dbReference type="Gene3D" id="1.10.530.40">
    <property type="match status" value="1"/>
</dbReference>
<dbReference type="Proteomes" id="UP000558475">
    <property type="component" value="Unassembled WGS sequence"/>
</dbReference>
<evidence type="ECO:0000256" key="4">
    <source>
        <dbReference type="ARBA" id="ARBA00022801"/>
    </source>
</evidence>
<dbReference type="InterPro" id="IPR034690">
    <property type="entry name" value="Endolysin_T4_type"/>
</dbReference>
<evidence type="ECO:0000313" key="10">
    <source>
        <dbReference type="Proteomes" id="UP000558475"/>
    </source>
</evidence>
<reference evidence="7 9" key="1">
    <citation type="submission" date="2019-09" db="EMBL/GenBank/DDBJ databases">
        <title>Taxonomic organization of the family Brucellaceae based on a phylogenomic approach.</title>
        <authorList>
            <person name="Leclercq S."/>
            <person name="Cloeckaert A."/>
            <person name="Zygmunt M.S."/>
        </authorList>
    </citation>
    <scope>NUCLEOTIDE SEQUENCE [LARGE SCALE GENOMIC DNA]</scope>
    <source>
        <strain evidence="7 9">LMG 18957</strain>
    </source>
</reference>
<dbReference type="Pfam" id="PF00959">
    <property type="entry name" value="Phage_lysozyme"/>
    <property type="match status" value="1"/>
</dbReference>
<dbReference type="GO" id="GO:0031640">
    <property type="term" value="P:killing of cells of another organism"/>
    <property type="evidence" value="ECO:0007669"/>
    <property type="project" value="UniProtKB-KW"/>
</dbReference>
<sequence>MASRLRKGVTGALTALGISAVAFIGTQEGLRLKSYPDIIGVWTACYGETKNIKPGMTFTKPQCDKMLADRLVEFETNMRSCLKAPDQIPDKPYLAFLSLAYNIGSPTFCKSTIARKANAGDLSGACDAITLYNRAGGKVVKGLVDRRERERAYCKAGI</sequence>
<dbReference type="EMBL" id="JAAXZB010000001">
    <property type="protein sequence ID" value="NKW09133.1"/>
    <property type="molecule type" value="Genomic_DNA"/>
</dbReference>
<dbReference type="InterPro" id="IPR023347">
    <property type="entry name" value="Lysozyme_dom_sf"/>
</dbReference>
<gene>
    <name evidence="7" type="ORF">F9K91_21155</name>
    <name evidence="8" type="ORF">HGG76_02490</name>
</gene>